<dbReference type="EMBL" id="JAAMPC010000002">
    <property type="protein sequence ID" value="KAG2327061.1"/>
    <property type="molecule type" value="Genomic_DNA"/>
</dbReference>
<evidence type="ECO:0000313" key="4">
    <source>
        <dbReference type="Proteomes" id="UP000886595"/>
    </source>
</evidence>
<feature type="region of interest" description="Disordered" evidence="1">
    <location>
        <begin position="127"/>
        <end position="162"/>
    </location>
</feature>
<evidence type="ECO:0000259" key="2">
    <source>
        <dbReference type="Pfam" id="PF14111"/>
    </source>
</evidence>
<sequence length="443" mass="48677">MESREISISQIKSVNGDEIHHELQAKITASESSSMLLDEKSDSPKNSNKLLIETKTPDVATSDTTGLQQASSPDPRWPYLGRWSASRNPASFDVSPSSVKSAATAASPHATETTTFLPALEINAAPPAFEDIAPPPDEATDQVPKESQELEAPLTQQDVPHQTEETIEKVPAPFVPSMGAWSKRLVLNLSPPSTPAEPSTPRSYDPQLVQSQIDNFWPSLEEGTNLKQKKCLVKGAPLSLNLPVAKLPPPELKEDGSLRFPWAARMNPATRNLYRASKPTFRLDGTPEIIIPTKVLQLGPENVGEYVIGQFHRCSVPSGGLMHAVVNRLWGRSCKIVSRKLGESSYLFHVPHKETRHWIIQRTVWHVDDCLMFVAPWNQVGTLKIPEISTVPAWVTLKNIPTSCYSRLGISHIASGLGEPMLTHKPRLDPFNIGGKDFGGNRA</sequence>
<dbReference type="PANTHER" id="PTHR31286">
    <property type="entry name" value="GLYCINE-RICH CELL WALL STRUCTURAL PROTEIN 1.8-LIKE"/>
    <property type="match status" value="1"/>
</dbReference>
<feature type="compositionally biased region" description="Polar residues" evidence="1">
    <location>
        <begin position="85"/>
        <end position="101"/>
    </location>
</feature>
<proteinExistence type="predicted"/>
<feature type="domain" description="DUF4283" evidence="2">
    <location>
        <begin position="301"/>
        <end position="379"/>
    </location>
</feature>
<gene>
    <name evidence="3" type="ORF">Bca52824_009789</name>
</gene>
<evidence type="ECO:0000256" key="1">
    <source>
        <dbReference type="SAM" id="MobiDB-lite"/>
    </source>
</evidence>
<dbReference type="PANTHER" id="PTHR31286:SF133">
    <property type="entry name" value="TA11-LIKE NON-LTR RETROELEMENT PROTEIN-RELATED"/>
    <property type="match status" value="1"/>
</dbReference>
<comment type="caution">
    <text evidence="3">The sequence shown here is derived from an EMBL/GenBank/DDBJ whole genome shotgun (WGS) entry which is preliminary data.</text>
</comment>
<feature type="compositionally biased region" description="Polar residues" evidence="1">
    <location>
        <begin position="59"/>
        <end position="72"/>
    </location>
</feature>
<dbReference type="AlphaFoldDB" id="A0A8X7WBI8"/>
<evidence type="ECO:0000313" key="3">
    <source>
        <dbReference type="EMBL" id="KAG2327061.1"/>
    </source>
</evidence>
<protein>
    <recommendedName>
        <fullName evidence="2">DUF4283 domain-containing protein</fullName>
    </recommendedName>
</protein>
<dbReference type="OrthoDB" id="1098763at2759"/>
<accession>A0A8X7WBI8</accession>
<organism evidence="3 4">
    <name type="scientific">Brassica carinata</name>
    <name type="common">Ethiopian mustard</name>
    <name type="synonym">Abyssinian cabbage</name>
    <dbReference type="NCBI Taxonomy" id="52824"/>
    <lineage>
        <taxon>Eukaryota</taxon>
        <taxon>Viridiplantae</taxon>
        <taxon>Streptophyta</taxon>
        <taxon>Embryophyta</taxon>
        <taxon>Tracheophyta</taxon>
        <taxon>Spermatophyta</taxon>
        <taxon>Magnoliopsida</taxon>
        <taxon>eudicotyledons</taxon>
        <taxon>Gunneridae</taxon>
        <taxon>Pentapetalae</taxon>
        <taxon>rosids</taxon>
        <taxon>malvids</taxon>
        <taxon>Brassicales</taxon>
        <taxon>Brassicaceae</taxon>
        <taxon>Brassiceae</taxon>
        <taxon>Brassica</taxon>
    </lineage>
</organism>
<feature type="region of interest" description="Disordered" evidence="1">
    <location>
        <begin position="29"/>
        <end position="106"/>
    </location>
</feature>
<dbReference type="InterPro" id="IPR040256">
    <property type="entry name" value="At4g02000-like"/>
</dbReference>
<dbReference type="Pfam" id="PF14111">
    <property type="entry name" value="DUF4283"/>
    <property type="match status" value="1"/>
</dbReference>
<dbReference type="Proteomes" id="UP000886595">
    <property type="component" value="Unassembled WGS sequence"/>
</dbReference>
<dbReference type="InterPro" id="IPR025558">
    <property type="entry name" value="DUF4283"/>
</dbReference>
<name>A0A8X7WBI8_BRACI</name>
<reference evidence="3 4" key="1">
    <citation type="submission" date="2020-02" db="EMBL/GenBank/DDBJ databases">
        <authorList>
            <person name="Ma Q."/>
            <person name="Huang Y."/>
            <person name="Song X."/>
            <person name="Pei D."/>
        </authorList>
    </citation>
    <scope>NUCLEOTIDE SEQUENCE [LARGE SCALE GENOMIC DNA]</scope>
    <source>
        <strain evidence="3">Sxm20200214</strain>
        <tissue evidence="3">Leaf</tissue>
    </source>
</reference>
<keyword evidence="4" id="KW-1185">Reference proteome</keyword>